<keyword evidence="12" id="KW-1185">Reference proteome</keyword>
<reference evidence="12" key="1">
    <citation type="submission" date="2017-06" db="EMBL/GenBank/DDBJ databases">
        <authorList>
            <person name="Varghese N."/>
            <person name="Submissions S."/>
        </authorList>
    </citation>
    <scope>NUCLEOTIDE SEQUENCE [LARGE SCALE GENOMIC DNA]</scope>
    <source>
        <strain evidence="12">Ca-68</strain>
    </source>
</reference>
<dbReference type="InterPro" id="IPR052702">
    <property type="entry name" value="MscS-like_channel"/>
</dbReference>
<feature type="domain" description="Mechanosensitive ion channel transmembrane helices 2/3" evidence="10">
    <location>
        <begin position="206"/>
        <end position="247"/>
    </location>
</feature>
<dbReference type="GO" id="GO:0005886">
    <property type="term" value="C:plasma membrane"/>
    <property type="evidence" value="ECO:0007669"/>
    <property type="project" value="UniProtKB-SubCell"/>
</dbReference>
<feature type="transmembrane region" description="Helical" evidence="7">
    <location>
        <begin position="20"/>
        <end position="41"/>
    </location>
</feature>
<evidence type="ECO:0000256" key="4">
    <source>
        <dbReference type="ARBA" id="ARBA00022692"/>
    </source>
</evidence>
<keyword evidence="5 7" id="KW-1133">Transmembrane helix</keyword>
<dbReference type="InterPro" id="IPR006686">
    <property type="entry name" value="MscS_channel_CS"/>
</dbReference>
<gene>
    <name evidence="11" type="ORF">SAMN05192560_1721</name>
</gene>
<dbReference type="InterPro" id="IPR011066">
    <property type="entry name" value="MscS_channel_C_sf"/>
</dbReference>
<feature type="transmembrane region" description="Helical" evidence="7">
    <location>
        <begin position="162"/>
        <end position="182"/>
    </location>
</feature>
<evidence type="ECO:0000256" key="3">
    <source>
        <dbReference type="ARBA" id="ARBA00022475"/>
    </source>
</evidence>
<evidence type="ECO:0000313" key="12">
    <source>
        <dbReference type="Proteomes" id="UP000198305"/>
    </source>
</evidence>
<evidence type="ECO:0000313" key="11">
    <source>
        <dbReference type="EMBL" id="SNR91039.1"/>
    </source>
</evidence>
<feature type="transmembrane region" description="Helical" evidence="7">
    <location>
        <begin position="203"/>
        <end position="222"/>
    </location>
</feature>
<feature type="transmembrane region" description="Helical" evidence="7">
    <location>
        <begin position="124"/>
        <end position="142"/>
    </location>
</feature>
<dbReference type="SUPFAM" id="SSF50182">
    <property type="entry name" value="Sm-like ribonucleoproteins"/>
    <property type="match status" value="1"/>
</dbReference>
<evidence type="ECO:0000259" key="10">
    <source>
        <dbReference type="Pfam" id="PF21088"/>
    </source>
</evidence>
<feature type="transmembrane region" description="Helical" evidence="7">
    <location>
        <begin position="90"/>
        <end position="112"/>
    </location>
</feature>
<evidence type="ECO:0000256" key="5">
    <source>
        <dbReference type="ARBA" id="ARBA00022989"/>
    </source>
</evidence>
<dbReference type="InterPro" id="IPR049278">
    <property type="entry name" value="MS_channel_C"/>
</dbReference>
<dbReference type="AlphaFoldDB" id="A0A239A6B0"/>
<dbReference type="PANTHER" id="PTHR30347:SF1">
    <property type="entry name" value="MECHANOSENSITIVE CHANNEL MSCK"/>
    <property type="match status" value="1"/>
</dbReference>
<comment type="subcellular location">
    <subcellularLocation>
        <location evidence="1">Cell membrane</location>
        <topology evidence="1">Multi-pass membrane protein</topology>
    </subcellularLocation>
</comment>
<evidence type="ECO:0000259" key="9">
    <source>
        <dbReference type="Pfam" id="PF21082"/>
    </source>
</evidence>
<dbReference type="Gene3D" id="1.10.287.1260">
    <property type="match status" value="1"/>
</dbReference>
<dbReference type="GO" id="GO:0008381">
    <property type="term" value="F:mechanosensitive monoatomic ion channel activity"/>
    <property type="evidence" value="ECO:0007669"/>
    <property type="project" value="UniProtKB-ARBA"/>
</dbReference>
<protein>
    <submittedName>
        <fullName evidence="11">Mechanosensitive ion channel</fullName>
    </submittedName>
</protein>
<dbReference type="RefSeq" id="WP_089375803.1">
    <property type="nucleotide sequence ID" value="NZ_FZOA01000006.1"/>
</dbReference>
<organism evidence="11 12">
    <name type="scientific">Methylobacillus rhizosphaerae</name>
    <dbReference type="NCBI Taxonomy" id="551994"/>
    <lineage>
        <taxon>Bacteria</taxon>
        <taxon>Pseudomonadati</taxon>
        <taxon>Pseudomonadota</taxon>
        <taxon>Betaproteobacteria</taxon>
        <taxon>Nitrosomonadales</taxon>
        <taxon>Methylophilaceae</taxon>
        <taxon>Methylobacillus</taxon>
    </lineage>
</organism>
<dbReference type="InterPro" id="IPR010920">
    <property type="entry name" value="LSM_dom_sf"/>
</dbReference>
<evidence type="ECO:0000256" key="2">
    <source>
        <dbReference type="ARBA" id="ARBA00008017"/>
    </source>
</evidence>
<dbReference type="EMBL" id="FZOA01000006">
    <property type="protein sequence ID" value="SNR91039.1"/>
    <property type="molecule type" value="Genomic_DNA"/>
</dbReference>
<dbReference type="SUPFAM" id="SSF82689">
    <property type="entry name" value="Mechanosensitive channel protein MscS (YggB), C-terminal domain"/>
    <property type="match status" value="1"/>
</dbReference>
<keyword evidence="6 7" id="KW-0472">Membrane</keyword>
<dbReference type="InterPro" id="IPR023408">
    <property type="entry name" value="MscS_beta-dom_sf"/>
</dbReference>
<feature type="transmembrane region" description="Helical" evidence="7">
    <location>
        <begin position="228"/>
        <end position="246"/>
    </location>
</feature>
<dbReference type="Pfam" id="PF00924">
    <property type="entry name" value="MS_channel_2nd"/>
    <property type="match status" value="1"/>
</dbReference>
<dbReference type="Gene3D" id="3.30.70.100">
    <property type="match status" value="1"/>
</dbReference>
<dbReference type="PANTHER" id="PTHR30347">
    <property type="entry name" value="POTASSIUM CHANNEL RELATED"/>
    <property type="match status" value="1"/>
</dbReference>
<name>A0A239A6B0_9PROT</name>
<feature type="domain" description="Mechanosensitive ion channel MscS" evidence="8">
    <location>
        <begin position="249"/>
        <end position="314"/>
    </location>
</feature>
<dbReference type="SUPFAM" id="SSF82861">
    <property type="entry name" value="Mechanosensitive channel protein MscS (YggB), transmembrane region"/>
    <property type="match status" value="1"/>
</dbReference>
<dbReference type="Pfam" id="PF21082">
    <property type="entry name" value="MS_channel_3rd"/>
    <property type="match status" value="1"/>
</dbReference>
<keyword evidence="4 7" id="KW-0812">Transmembrane</keyword>
<dbReference type="PROSITE" id="PS01246">
    <property type="entry name" value="UPF0003"/>
    <property type="match status" value="1"/>
</dbReference>
<dbReference type="InterPro" id="IPR049142">
    <property type="entry name" value="MS_channel_1st"/>
</dbReference>
<feature type="domain" description="Mechanosensitive ion channel MscS C-terminal" evidence="9">
    <location>
        <begin position="323"/>
        <end position="406"/>
    </location>
</feature>
<evidence type="ECO:0000259" key="8">
    <source>
        <dbReference type="Pfam" id="PF00924"/>
    </source>
</evidence>
<accession>A0A239A6B0</accession>
<dbReference type="Proteomes" id="UP000198305">
    <property type="component" value="Unassembled WGS sequence"/>
</dbReference>
<evidence type="ECO:0000256" key="6">
    <source>
        <dbReference type="ARBA" id="ARBA00023136"/>
    </source>
</evidence>
<dbReference type="InterPro" id="IPR006685">
    <property type="entry name" value="MscS_channel_2nd"/>
</dbReference>
<dbReference type="InterPro" id="IPR011014">
    <property type="entry name" value="MscS_channel_TM-2"/>
</dbReference>
<evidence type="ECO:0000256" key="7">
    <source>
        <dbReference type="SAM" id="Phobius"/>
    </source>
</evidence>
<dbReference type="OrthoDB" id="9809206at2"/>
<keyword evidence="3" id="KW-1003">Cell membrane</keyword>
<evidence type="ECO:0000256" key="1">
    <source>
        <dbReference type="ARBA" id="ARBA00004651"/>
    </source>
</evidence>
<sequence>MNNTLYAAWQELVTDFSSSAVLWQIGIIIASLVIAWSINSYQRGRLNASNAPQAAIDGITRILFPISSLVMISIGGLVLSRWYSVSLLELASRLLIAMAVIRLAVYVLRYIFSPSGWLRTTENIFSTTVWLILVLHVTGVLPDILETLDSVRFTIGKSPVSLLLVIQGLLTVLVTVFIALWLSRLLENRLMQATHINLNMRVVINKVIRIAFVFIAVLIALSAVGLDITLLSVFGGALGVGLGFGLQKIASNYVSGFIILLDESMSLGDFVTIGSYYGSVQELRSRYMVLRQLDGTDVIIPNETLITSAVINHTATRRRVKIALPIQVGYETDLRAALALMVEVAGRHPRVMKDPGPDAKLVGFGESGIDLNLTVWVPDPENGAGDIPSTVYLALWDEFQRRGISIPYPQREIRILDSGVSLEPKQVTTGIAAGKQ</sequence>
<proteinExistence type="inferred from homology"/>
<feature type="transmembrane region" description="Helical" evidence="7">
    <location>
        <begin position="62"/>
        <end position="84"/>
    </location>
</feature>
<dbReference type="Pfam" id="PF21088">
    <property type="entry name" value="MS_channel_1st"/>
    <property type="match status" value="1"/>
</dbReference>
<comment type="similarity">
    <text evidence="2">Belongs to the MscS (TC 1.A.23) family.</text>
</comment>
<dbReference type="Gene3D" id="2.30.30.60">
    <property type="match status" value="1"/>
</dbReference>